<dbReference type="EMBL" id="FNRD01000001">
    <property type="protein sequence ID" value="SEA02066.1"/>
    <property type="molecule type" value="Genomic_DNA"/>
</dbReference>
<reference evidence="2" key="1">
    <citation type="submission" date="2016-10" db="EMBL/GenBank/DDBJ databases">
        <authorList>
            <person name="Varghese N."/>
            <person name="Submissions S."/>
        </authorList>
    </citation>
    <scope>NUCLEOTIDE SEQUENCE [LARGE SCALE GENOMIC DNA]</scope>
    <source>
        <strain evidence="2">DSM 22376</strain>
    </source>
</reference>
<dbReference type="Proteomes" id="UP000198951">
    <property type="component" value="Unassembled WGS sequence"/>
</dbReference>
<dbReference type="SUPFAM" id="SSF55729">
    <property type="entry name" value="Acyl-CoA N-acyltransferases (Nat)"/>
    <property type="match status" value="1"/>
</dbReference>
<evidence type="ECO:0000313" key="2">
    <source>
        <dbReference type="Proteomes" id="UP000198951"/>
    </source>
</evidence>
<dbReference type="AlphaFoldDB" id="A0A1H3XRS2"/>
<dbReference type="RefSeq" id="WP_091084471.1">
    <property type="nucleotide sequence ID" value="NZ_FNRD01000001.1"/>
</dbReference>
<proteinExistence type="predicted"/>
<gene>
    <name evidence="1" type="ORF">SAMN05443667_101634</name>
</gene>
<organism evidence="1 2">
    <name type="scientific">Flavobacterium gillisiae</name>
    <dbReference type="NCBI Taxonomy" id="150146"/>
    <lineage>
        <taxon>Bacteria</taxon>
        <taxon>Pseudomonadati</taxon>
        <taxon>Bacteroidota</taxon>
        <taxon>Flavobacteriia</taxon>
        <taxon>Flavobacteriales</taxon>
        <taxon>Flavobacteriaceae</taxon>
        <taxon>Flavobacterium</taxon>
    </lineage>
</organism>
<dbReference type="STRING" id="150146.SAMN05443667_101634"/>
<evidence type="ECO:0000313" key="1">
    <source>
        <dbReference type="EMBL" id="SEA02066.1"/>
    </source>
</evidence>
<sequence length="325" mass="37645">MKKHIIKQYESKYFDEWNAFISKAKNASFLFHRNFMEYHSDRFQDYSLLIFEEEKLIAVLPANRVGTTVYSHQGLTYGGLVYEEQTKLASVIAIFSAILLFLDQNGIEKMHIKTVPSIYHTKPSEEIQYALFLADAKLARRDTLSVIDLLQENTVAKGRKSSLKKATQNDLVIKEESDFEQFWNKILIPNLSERHNAKPVHTLEEITHLNELFPGNIIQFNVYHNDVIVAGATVFESTTVTHCQYISKFETNQTLSSLDFLFNFLVHKRFAKKRFFDFGSSNENQGKKLNEGLTYWKESFGASTIVHDFYEVETANYYKLDQAAI</sequence>
<dbReference type="Gene3D" id="3.40.630.30">
    <property type="match status" value="1"/>
</dbReference>
<accession>A0A1H3XRS2</accession>
<name>A0A1H3XRS2_9FLAO</name>
<protein>
    <recommendedName>
        <fullName evidence="3">Acetyltransferase (GNAT) domain-containing protein</fullName>
    </recommendedName>
</protein>
<evidence type="ECO:0008006" key="3">
    <source>
        <dbReference type="Google" id="ProtNLM"/>
    </source>
</evidence>
<keyword evidence="2" id="KW-1185">Reference proteome</keyword>
<dbReference type="OrthoDB" id="9808687at2"/>
<dbReference type="InterPro" id="IPR016181">
    <property type="entry name" value="Acyl_CoA_acyltransferase"/>
</dbReference>